<gene>
    <name evidence="2" type="ORF">I6I10_03120</name>
</gene>
<accession>A0A7T4EGF3</accession>
<dbReference type="PANTHER" id="PTHR34301:SF8">
    <property type="entry name" value="ATPASE DOMAIN-CONTAINING PROTEIN"/>
    <property type="match status" value="1"/>
</dbReference>
<protein>
    <submittedName>
        <fullName evidence="2">ATP-binding protein</fullName>
    </submittedName>
</protein>
<dbReference type="PANTHER" id="PTHR34301">
    <property type="entry name" value="DNA-BINDING PROTEIN-RELATED"/>
    <property type="match status" value="1"/>
</dbReference>
<dbReference type="SUPFAM" id="SSF46785">
    <property type="entry name" value="Winged helix' DNA-binding domain"/>
    <property type="match status" value="1"/>
</dbReference>
<dbReference type="InterPro" id="IPR027417">
    <property type="entry name" value="P-loop_NTPase"/>
</dbReference>
<dbReference type="GeneID" id="92761293"/>
<dbReference type="Gene3D" id="3.40.50.300">
    <property type="entry name" value="P-loop containing nucleotide triphosphate hydrolases"/>
    <property type="match status" value="1"/>
</dbReference>
<dbReference type="SUPFAM" id="SSF52540">
    <property type="entry name" value="P-loop containing nucleoside triphosphate hydrolases"/>
    <property type="match status" value="1"/>
</dbReference>
<dbReference type="EMBL" id="CP066007">
    <property type="protein sequence ID" value="QQB46927.1"/>
    <property type="molecule type" value="Genomic_DNA"/>
</dbReference>
<name>A0A7T4EGF3_9CORY</name>
<dbReference type="Proteomes" id="UP000596145">
    <property type="component" value="Chromosome"/>
</dbReference>
<evidence type="ECO:0000259" key="1">
    <source>
        <dbReference type="Pfam" id="PF13191"/>
    </source>
</evidence>
<keyword evidence="2" id="KW-0067">ATP-binding</keyword>
<proteinExistence type="predicted"/>
<evidence type="ECO:0000313" key="3">
    <source>
        <dbReference type="Proteomes" id="UP000596145"/>
    </source>
</evidence>
<sequence>MNFVRNPYRATLGANPPMLVGREEEIEECDRALRNGPGTHERISLVSGPRGVGKTVLLNKFEEVGRSHSWWVISETASHGFIERIRDAAYQIAVEQLRSSRTRIRGISLPHGFGVTLEDAEKHSPKLTLRAALTDLLTLQSEIDRHLGQEPVGVFITLDELHHSQRDEVIEFGTTIQHLVREDREIAVAMAGIPSAVKPLLASDAGSNPVTFLRRANMIELGLVSDDESRRALEEPLLDLAFSWEPAALDQAVKACAGYPFMIQLVGQEAFLCREGNAITASSVARSLPVARRKLGQLVHEPALADLSGKDRQFLAVMARNDGPTRTSDIADRLGVGASYVSVYRARLIEAGIIAAPSYGYVDFELPYLREYIRNQEWSKEDFA</sequence>
<dbReference type="InterPro" id="IPR041664">
    <property type="entry name" value="AAA_16"/>
</dbReference>
<reference evidence="2 3" key="1">
    <citation type="submission" date="2020-12" db="EMBL/GenBank/DDBJ databases">
        <title>FDA dAtabase for Regulatory Grade micrObial Sequences (FDA-ARGOS): Supporting development and validation of Infectious Disease Dx tests.</title>
        <authorList>
            <person name="Sproer C."/>
            <person name="Gronow S."/>
            <person name="Severitt S."/>
            <person name="Schroder I."/>
            <person name="Tallon L."/>
            <person name="Sadzewicz L."/>
            <person name="Zhao X."/>
            <person name="Boylan J."/>
            <person name="Ott S."/>
            <person name="Bowen H."/>
            <person name="Vavikolanu K."/>
            <person name="Mehta A."/>
            <person name="Aluvathingal J."/>
            <person name="Nadendla S."/>
            <person name="Lowell S."/>
            <person name="Myers T."/>
            <person name="Yan Y."/>
            <person name="Sichtig H."/>
        </authorList>
    </citation>
    <scope>NUCLEOTIDE SEQUENCE [LARGE SCALE GENOMIC DNA]</scope>
    <source>
        <strain evidence="2 3">FDAARGOS_1053</strain>
    </source>
</reference>
<organism evidence="2 3">
    <name type="scientific">Corynebacterium glucuronolyticum</name>
    <dbReference type="NCBI Taxonomy" id="39791"/>
    <lineage>
        <taxon>Bacteria</taxon>
        <taxon>Bacillati</taxon>
        <taxon>Actinomycetota</taxon>
        <taxon>Actinomycetes</taxon>
        <taxon>Mycobacteriales</taxon>
        <taxon>Corynebacteriaceae</taxon>
        <taxon>Corynebacterium</taxon>
    </lineage>
</organism>
<dbReference type="InterPro" id="IPR036390">
    <property type="entry name" value="WH_DNA-bd_sf"/>
</dbReference>
<dbReference type="GO" id="GO:0005524">
    <property type="term" value="F:ATP binding"/>
    <property type="evidence" value="ECO:0007669"/>
    <property type="project" value="UniProtKB-KW"/>
</dbReference>
<dbReference type="AlphaFoldDB" id="A0A7T4EGF3"/>
<evidence type="ECO:0000313" key="2">
    <source>
        <dbReference type="EMBL" id="QQB46927.1"/>
    </source>
</evidence>
<keyword evidence="2" id="KW-0547">Nucleotide-binding</keyword>
<dbReference type="Pfam" id="PF13191">
    <property type="entry name" value="AAA_16"/>
    <property type="match status" value="1"/>
</dbReference>
<feature type="domain" description="Orc1-like AAA ATPase" evidence="1">
    <location>
        <begin position="19"/>
        <end position="168"/>
    </location>
</feature>
<dbReference type="RefSeq" id="WP_198481458.1">
    <property type="nucleotide sequence ID" value="NZ_CP066007.1"/>
</dbReference>